<organism evidence="8 11">
    <name type="scientific">Clostridium beijerinckii</name>
    <name type="common">Clostridium MP</name>
    <dbReference type="NCBI Taxonomy" id="1520"/>
    <lineage>
        <taxon>Bacteria</taxon>
        <taxon>Bacillati</taxon>
        <taxon>Bacillota</taxon>
        <taxon>Clostridia</taxon>
        <taxon>Eubacteriales</taxon>
        <taxon>Clostridiaceae</taxon>
        <taxon>Clostridium</taxon>
    </lineage>
</organism>
<evidence type="ECO:0000256" key="1">
    <source>
        <dbReference type="ARBA" id="ARBA00001165"/>
    </source>
</evidence>
<dbReference type="PANTHER" id="PTHR30068">
    <property type="entry name" value="URONATE ISOMERASE"/>
    <property type="match status" value="1"/>
</dbReference>
<evidence type="ECO:0000256" key="3">
    <source>
        <dbReference type="ARBA" id="ARBA00008397"/>
    </source>
</evidence>
<name>A0A0B5QCC5_CLOBE</name>
<dbReference type="GO" id="GO:0008880">
    <property type="term" value="F:glucuronate isomerase activity"/>
    <property type="evidence" value="ECO:0007669"/>
    <property type="project" value="UniProtKB-UniRule"/>
</dbReference>
<reference evidence="11" key="1">
    <citation type="submission" date="2014-12" db="EMBL/GenBank/DDBJ databases">
        <title>Genome sequence of Clostridium beijerinckii strain 59B.</title>
        <authorList>
            <person name="Little G.T."/>
            <person name="Minton N.P."/>
        </authorList>
    </citation>
    <scope>NUCLEOTIDE SEQUENCE [LARGE SCALE GENOMIC DNA]</scope>
    <source>
        <strain evidence="11">59B</strain>
    </source>
</reference>
<dbReference type="InterPro" id="IPR003766">
    <property type="entry name" value="Uronate_isomerase"/>
</dbReference>
<dbReference type="PANTHER" id="PTHR30068:SF4">
    <property type="entry name" value="URONATE ISOMERASE"/>
    <property type="match status" value="1"/>
</dbReference>
<accession>A0A0B5QCC5</accession>
<dbReference type="InterPro" id="IPR032466">
    <property type="entry name" value="Metal_Hydrolase"/>
</dbReference>
<dbReference type="STRING" id="1520.LF65_01992"/>
<proteinExistence type="inferred from homology"/>
<sequence>MKKFMDENFLLSNEVSEKLYHNYSEKMPIIDYHCHINPKEILEDKKFENITQVWLYGDHYKWRQMRTLGIDEKYITGDGSDYEKFLAWAKTISFAIGNPLYHWTHLELKRFFGIDEVLNEKSAPAIWEKVNKLLNSDDFTVRNLIKKSNVKVICTTDDPIDSLEYHLAIKEDKSFDVKVLPAFRPDKALGVNKETFKDWFNKLEEVVGSKISNFDEYLEALKKRVEYFHEAGCRVSDNALDFVPVGNASLEEVREIFANVLKNGQVSFEDENKLRVYILKFFGKLYHDLGWVMQFHMNCVRDNNKVMFEKLGPDTGFDSLNDTEVAIPLSRLLDALNSEKALPKTIIYSLNPNDNSTIGTLLGCFQGDGIKGKIQFGSAWWFNDHKIGMQDQIRTLANLGMLSTFVGMLTDSRSFLSYTRHEYFRRILCNVIGEWVENGELPNDIEHLGQIVADISYNNADKYFNM</sequence>
<comment type="catalytic activity">
    <reaction evidence="7">
        <text>aldehydo-D-galacturonate = keto-D-tagaturonate</text>
        <dbReference type="Rhea" id="RHEA:27702"/>
        <dbReference type="ChEBI" id="CHEBI:12952"/>
        <dbReference type="ChEBI" id="CHEBI:17886"/>
    </reaction>
</comment>
<dbReference type="NCBIfam" id="NF002794">
    <property type="entry name" value="PRK02925.1"/>
    <property type="match status" value="1"/>
</dbReference>
<comment type="similarity">
    <text evidence="3 7">Belongs to the metallo-dependent hydrolases superfamily. Uronate isomerase family.</text>
</comment>
<dbReference type="Proteomes" id="UP001194098">
    <property type="component" value="Unassembled WGS sequence"/>
</dbReference>
<reference evidence="8" key="2">
    <citation type="submission" date="2016-02" db="EMBL/GenBank/DDBJ databases">
        <title>Genome sequence of Clostridium beijerinckii strain 59B.</title>
        <authorList>
            <person name="Little G.T."/>
            <person name="Minton N.P."/>
        </authorList>
    </citation>
    <scope>NUCLEOTIDE SEQUENCE</scope>
    <source>
        <strain evidence="8">NCIMB 14988</strain>
    </source>
</reference>
<dbReference type="UniPathway" id="UPA00246"/>
<dbReference type="EMBL" id="JABSXK010000001">
    <property type="protein sequence ID" value="NRV07190.1"/>
    <property type="molecule type" value="Genomic_DNA"/>
</dbReference>
<evidence type="ECO:0000256" key="4">
    <source>
        <dbReference type="ARBA" id="ARBA00012546"/>
    </source>
</evidence>
<dbReference type="Gene3D" id="1.10.2020.10">
    <property type="entry name" value="uronate isomerase, domain 2, chain A"/>
    <property type="match status" value="1"/>
</dbReference>
<dbReference type="GO" id="GO:0042840">
    <property type="term" value="P:D-glucuronate catabolic process"/>
    <property type="evidence" value="ECO:0007669"/>
    <property type="project" value="TreeGrafter"/>
</dbReference>
<dbReference type="Proteomes" id="UP000031866">
    <property type="component" value="Chromosome"/>
</dbReference>
<reference evidence="10" key="4">
    <citation type="submission" date="2020-05" db="EMBL/GenBank/DDBJ databases">
        <title>Genomic insights into acetone-butanol-ethanol (ABE) fermentation by sequencing solventogenic clostridia strains.</title>
        <authorList>
            <person name="Brown S."/>
        </authorList>
    </citation>
    <scope>NUCLEOTIDE SEQUENCE</scope>
    <source>
        <strain evidence="10">DJ126</strain>
    </source>
</reference>
<dbReference type="EMBL" id="JABAGV010000005">
    <property type="protein sequence ID" value="MBC2473733.1"/>
    <property type="molecule type" value="Genomic_DNA"/>
</dbReference>
<dbReference type="HAMAP" id="MF_00675">
    <property type="entry name" value="UxaC"/>
    <property type="match status" value="1"/>
</dbReference>
<dbReference type="OrthoDB" id="9766564at2"/>
<evidence type="ECO:0000313" key="9">
    <source>
        <dbReference type="EMBL" id="MBC2473733.1"/>
    </source>
</evidence>
<reference evidence="9" key="5">
    <citation type="journal article" date="2022" name="Nat. Biotechnol.">
        <title>Carbon-negative production of acetone and isopropanol by gas fermentation at industrial pilot scale.</title>
        <authorList>
            <person name="Liew F.E."/>
            <person name="Nogle R."/>
            <person name="Abdalla T."/>
            <person name="Rasor B.J."/>
            <person name="Canter C."/>
            <person name="Jensen R.O."/>
            <person name="Wang L."/>
            <person name="Strutz J."/>
            <person name="Chirania P."/>
            <person name="De Tissera S."/>
            <person name="Mueller A.P."/>
            <person name="Ruan Z."/>
            <person name="Gao A."/>
            <person name="Tran L."/>
            <person name="Engle N.L."/>
            <person name="Bromley J.C."/>
            <person name="Daniell J."/>
            <person name="Conrado R."/>
            <person name="Tschaplinski T.J."/>
            <person name="Giannone R.J."/>
            <person name="Hettich R.L."/>
            <person name="Karim A.S."/>
            <person name="Simpson S.D."/>
            <person name="Brown S.D."/>
            <person name="Leang C."/>
            <person name="Jewett M.C."/>
            <person name="Kopke M."/>
        </authorList>
    </citation>
    <scope>NUCLEOTIDE SEQUENCE</scope>
    <source>
        <strain evidence="9">DJ015</strain>
    </source>
</reference>
<evidence type="ECO:0000256" key="2">
    <source>
        <dbReference type="ARBA" id="ARBA00004892"/>
    </source>
</evidence>
<dbReference type="Pfam" id="PF02614">
    <property type="entry name" value="UxaC"/>
    <property type="match status" value="1"/>
</dbReference>
<dbReference type="SUPFAM" id="SSF51556">
    <property type="entry name" value="Metallo-dependent hydrolases"/>
    <property type="match status" value="1"/>
</dbReference>
<dbReference type="EMBL" id="CP010086">
    <property type="protein sequence ID" value="AJG98590.1"/>
    <property type="molecule type" value="Genomic_DNA"/>
</dbReference>
<dbReference type="RefSeq" id="WP_017210040.1">
    <property type="nucleotide sequence ID" value="NZ_CP010086.2"/>
</dbReference>
<reference evidence="9" key="3">
    <citation type="submission" date="2020-04" db="EMBL/GenBank/DDBJ databases">
        <authorList>
            <person name="Brown S."/>
        </authorList>
    </citation>
    <scope>NUCLEOTIDE SEQUENCE</scope>
    <source>
        <strain evidence="9">DJ015</strain>
    </source>
</reference>
<dbReference type="Gene3D" id="3.20.20.140">
    <property type="entry name" value="Metal-dependent hydrolases"/>
    <property type="match status" value="1"/>
</dbReference>
<comment type="pathway">
    <text evidence="2 7">Carbohydrate metabolism; pentose and glucuronate interconversion.</text>
</comment>
<evidence type="ECO:0000313" key="10">
    <source>
        <dbReference type="EMBL" id="NRV07190.1"/>
    </source>
</evidence>
<evidence type="ECO:0000313" key="8">
    <source>
        <dbReference type="EMBL" id="AJG98590.1"/>
    </source>
</evidence>
<keyword evidence="6 7" id="KW-0413">Isomerase</keyword>
<dbReference type="AlphaFoldDB" id="A0A0B5QCC5"/>
<evidence type="ECO:0000256" key="6">
    <source>
        <dbReference type="ARBA" id="ARBA00023235"/>
    </source>
</evidence>
<dbReference type="KEGG" id="cbei:LF65_01992"/>
<evidence type="ECO:0000256" key="7">
    <source>
        <dbReference type="HAMAP-Rule" id="MF_00675"/>
    </source>
</evidence>
<dbReference type="Proteomes" id="UP000821656">
    <property type="component" value="Unassembled WGS sequence"/>
</dbReference>
<comment type="catalytic activity">
    <reaction evidence="1 7">
        <text>D-glucuronate = D-fructuronate</text>
        <dbReference type="Rhea" id="RHEA:13049"/>
        <dbReference type="ChEBI" id="CHEBI:58720"/>
        <dbReference type="ChEBI" id="CHEBI:59863"/>
        <dbReference type="EC" id="5.3.1.12"/>
    </reaction>
</comment>
<gene>
    <name evidence="7 9" type="primary">uxaC</name>
    <name evidence="10" type="ORF">DFH45_000153</name>
    <name evidence="9" type="ORF">HGI39_03230</name>
    <name evidence="8" type="ORF">LF65_01992</name>
</gene>
<evidence type="ECO:0000313" key="11">
    <source>
        <dbReference type="Proteomes" id="UP000031866"/>
    </source>
</evidence>
<evidence type="ECO:0000256" key="5">
    <source>
        <dbReference type="ARBA" id="ARBA00020555"/>
    </source>
</evidence>
<dbReference type="EC" id="5.3.1.12" evidence="4 7"/>
<protein>
    <recommendedName>
        <fullName evidence="5 7">Uronate isomerase</fullName>
        <ecNumber evidence="4 7">5.3.1.12</ecNumber>
    </recommendedName>
    <alternativeName>
        <fullName evidence="7">Glucuronate isomerase</fullName>
    </alternativeName>
    <alternativeName>
        <fullName evidence="7">Uronic isomerase</fullName>
    </alternativeName>
</protein>
<dbReference type="GO" id="GO:0019698">
    <property type="term" value="P:D-galacturonate catabolic process"/>
    <property type="evidence" value="ECO:0007669"/>
    <property type="project" value="TreeGrafter"/>
</dbReference>